<dbReference type="Proteomes" id="UP000663193">
    <property type="component" value="Chromosome 17"/>
</dbReference>
<keyword evidence="2" id="KW-1185">Reference proteome</keyword>
<dbReference type="OMA" id="GRQECHA"/>
<reference evidence="2" key="1">
    <citation type="journal article" date="2021" name="BMC Genomics">
        <title>Chromosome-level genome assembly and manually-curated proteome of model necrotroph Parastagonospora nodorum Sn15 reveals a genome-wide trove of candidate effector homologs, and redundancy of virulence-related functions within an accessory chromosome.</title>
        <authorList>
            <person name="Bertazzoni S."/>
            <person name="Jones D.A.B."/>
            <person name="Phan H.T."/>
            <person name="Tan K.-C."/>
            <person name="Hane J.K."/>
        </authorList>
    </citation>
    <scope>NUCLEOTIDE SEQUENCE [LARGE SCALE GENOMIC DNA]</scope>
    <source>
        <strain evidence="2">SN15 / ATCC MYA-4574 / FGSC 10173)</strain>
    </source>
</reference>
<sequence>MSSQILGQHKSLFFRLPRELRDKIYIYCVSEDHGYLHDSSTGKLRLHDGRPIDNALMFTCKRVTRETQGLALRTNTITFRTQVSLPEAIDMPSDAALFEYLRKKRIDALGEMLCFAHSLVTSSVLQSLREKWPNSKAVAGLMASIERYGTQIMGRDTLSLYLYDMHCDNAEQEDILDDIIELIRSHADFDALTSIGYTKSKWYRWQLRHCVTDEHMKHLWEGKNFDESAGDFFIDELTGSPWYTEATRRSILDWKPERWQIPTREELRKTGKILVGWPKASIWYENVPGRVRPQYYSAIAVTVRFLQQLPLDIRVHIRQIVIEEDNPAVNESYAHIRGMERFWQENPSLKVEQRVDIWKTILIPQSSPITLFDTEVQVRDWIIQGRALCHQKTSIGSYSLVLHGPSTNASQNLSDVMIKLAKWQLGNVEFLNRVEQKFDRGTHCVTEDYSSIIKEIVDGAISVRFEAECIPGPWDPATILQEHQGDWPMDREEATEAYVFEEPDEGWEAARHASWAEIDIYDRLAWWNTLVEQL</sequence>
<gene>
    <name evidence="1" type="ORF">JI435_307090</name>
</gene>
<dbReference type="EMBL" id="CP069039">
    <property type="protein sequence ID" value="QRD04581.1"/>
    <property type="molecule type" value="Genomic_DNA"/>
</dbReference>
<organism evidence="1 2">
    <name type="scientific">Phaeosphaeria nodorum (strain SN15 / ATCC MYA-4574 / FGSC 10173)</name>
    <name type="common">Glume blotch fungus</name>
    <name type="synonym">Parastagonospora nodorum</name>
    <dbReference type="NCBI Taxonomy" id="321614"/>
    <lineage>
        <taxon>Eukaryota</taxon>
        <taxon>Fungi</taxon>
        <taxon>Dikarya</taxon>
        <taxon>Ascomycota</taxon>
        <taxon>Pezizomycotina</taxon>
        <taxon>Dothideomycetes</taxon>
        <taxon>Pleosporomycetidae</taxon>
        <taxon>Pleosporales</taxon>
        <taxon>Pleosporineae</taxon>
        <taxon>Phaeosphaeriaceae</taxon>
        <taxon>Parastagonospora</taxon>
    </lineage>
</organism>
<dbReference type="AlphaFoldDB" id="A0A7U2I5W9"/>
<dbReference type="OrthoDB" id="3799754at2759"/>
<accession>A0A7U2I5W9</accession>
<evidence type="ECO:0000313" key="2">
    <source>
        <dbReference type="Proteomes" id="UP000663193"/>
    </source>
</evidence>
<proteinExistence type="predicted"/>
<name>A0A7U2I5W9_PHANO</name>
<evidence type="ECO:0000313" key="1">
    <source>
        <dbReference type="EMBL" id="QRD04581.1"/>
    </source>
</evidence>
<protein>
    <submittedName>
        <fullName evidence="1">Uncharacterized protein</fullName>
    </submittedName>
</protein>
<dbReference type="VEuPathDB" id="FungiDB:JI435_307090"/>